<dbReference type="EMBL" id="CADCUP010000121">
    <property type="protein sequence ID" value="CAA9394291.1"/>
    <property type="molecule type" value="Genomic_DNA"/>
</dbReference>
<dbReference type="InterPro" id="IPR011990">
    <property type="entry name" value="TPR-like_helical_dom_sf"/>
</dbReference>
<reference evidence="1" key="1">
    <citation type="submission" date="2020-02" db="EMBL/GenBank/DDBJ databases">
        <authorList>
            <person name="Meier V. D."/>
        </authorList>
    </citation>
    <scope>NUCLEOTIDE SEQUENCE</scope>
    <source>
        <strain evidence="1">AVDCRST_MAG06</strain>
    </source>
</reference>
<dbReference type="RefSeq" id="WP_295658434.1">
    <property type="nucleotide sequence ID" value="NZ_CADCUP010000121.1"/>
</dbReference>
<proteinExistence type="predicted"/>
<organism evidence="1">
    <name type="scientific">uncultured Nocardioides sp</name>
    <dbReference type="NCBI Taxonomy" id="198441"/>
    <lineage>
        <taxon>Bacteria</taxon>
        <taxon>Bacillati</taxon>
        <taxon>Actinomycetota</taxon>
        <taxon>Actinomycetes</taxon>
        <taxon>Propionibacteriales</taxon>
        <taxon>Nocardioidaceae</taxon>
        <taxon>Nocardioides</taxon>
        <taxon>environmental samples</taxon>
    </lineage>
</organism>
<sequence length="676" mass="72660">MAVLDDARAALDRGEWQVALDLAAPGPDGDAGPGLIEVRALAAYGHGDLEAAVTAWERLHAWHLAAGDAVGAARAAAMVAMYLMMDTGLMAPVRGWLRRAEAVLQGCPEGPAHALIAMTRTYERFMCGDARGSGEQAALAVTLGARHDVPPAVMIGRVASARLRIAAGEVVEGLALLDEVAVDLMLGSVDPLTAGMMYCELICAVQGLALHDRAREWTEVMERWRHGAAFGGINGRCRVHRAEMLRMSGPCDLAEEEALGACEELRPWMRREFGWPLVELGTIRLRRGDLDGADAAFRDAHEHAWSPQPGLALLMLERGDAAGAAAAIADAIAHPFEVPSKERPPFGDLRLAPMWDAQAEIAAAAGDVEAVRRSAEALEAIAGTYASPALASSAALARGRWRLLTGDLAGAAEDCSVAVAGWAELGAPYETAGARIVLGHVHRRAGRSEAAHREWEAARATYAHFGAARRVESTARLLGPVPSPAARPAQPEAALFVRRGGYRRVGFRERDVVVPDLVGFRHLERLLAEPGRELHVLDLVAVVGRTSPPPAEAGLPVIDDVARAAYRRRLVEVDEDIEDARRNDDLGRLALAERDRDYLMAELASAVGLGGRARAVGGSTERARTSVTRAVRYALRRLAEQHPDLAGHLDRTVRTGSYCSYVPDPVHPLRWRLQDE</sequence>
<protein>
    <submittedName>
        <fullName evidence="1">Uncharacterized protein</fullName>
    </submittedName>
</protein>
<accession>A0A6J4NQ74</accession>
<evidence type="ECO:0000313" key="1">
    <source>
        <dbReference type="EMBL" id="CAA9394291.1"/>
    </source>
</evidence>
<dbReference type="AlphaFoldDB" id="A0A6J4NQ74"/>
<dbReference type="Gene3D" id="1.25.40.10">
    <property type="entry name" value="Tetratricopeptide repeat domain"/>
    <property type="match status" value="1"/>
</dbReference>
<name>A0A6J4NQ74_9ACTN</name>
<gene>
    <name evidence="1" type="ORF">AVDCRST_MAG06-1795</name>
</gene>